<dbReference type="PROSITE" id="PS50263">
    <property type="entry name" value="CN_HYDROLASE"/>
    <property type="match status" value="1"/>
</dbReference>
<dbReference type="RefSeq" id="WP_071975855.1">
    <property type="nucleotide sequence ID" value="NZ_CP065424.1"/>
</dbReference>
<gene>
    <name evidence="3" type="ORF">BWZ43_09605</name>
</gene>
<accession>A0A8E2I8A9</accession>
<evidence type="ECO:0000313" key="3">
    <source>
        <dbReference type="EMBL" id="OOP68601.1"/>
    </source>
</evidence>
<dbReference type="EMBL" id="MTLA01000097">
    <property type="protein sequence ID" value="OOP68601.1"/>
    <property type="molecule type" value="Genomic_DNA"/>
</dbReference>
<name>A0A8E2I8A9_9BACI</name>
<dbReference type="Gene3D" id="3.60.110.10">
    <property type="entry name" value="Carbon-nitrogen hydrolase"/>
    <property type="match status" value="1"/>
</dbReference>
<keyword evidence="3" id="KW-0378">Hydrolase</keyword>
<protein>
    <submittedName>
        <fullName evidence="3">Carbon-nitrogen hydrolase</fullName>
    </submittedName>
</protein>
<evidence type="ECO:0000256" key="1">
    <source>
        <dbReference type="ARBA" id="ARBA00010613"/>
    </source>
</evidence>
<dbReference type="PROSITE" id="PS01227">
    <property type="entry name" value="UPF0012"/>
    <property type="match status" value="1"/>
</dbReference>
<organism evidence="3 4">
    <name type="scientific">Heyndrickxia oleronia</name>
    <dbReference type="NCBI Taxonomy" id="38875"/>
    <lineage>
        <taxon>Bacteria</taxon>
        <taxon>Bacillati</taxon>
        <taxon>Bacillota</taxon>
        <taxon>Bacilli</taxon>
        <taxon>Bacillales</taxon>
        <taxon>Bacillaceae</taxon>
        <taxon>Heyndrickxia</taxon>
    </lineage>
</organism>
<dbReference type="CDD" id="cd07583">
    <property type="entry name" value="nitrilase_5"/>
    <property type="match status" value="1"/>
</dbReference>
<dbReference type="InterPro" id="IPR001110">
    <property type="entry name" value="UPF0012_CS"/>
</dbReference>
<dbReference type="SUPFAM" id="SSF56317">
    <property type="entry name" value="Carbon-nitrogen hydrolase"/>
    <property type="match status" value="1"/>
</dbReference>
<dbReference type="InterPro" id="IPR003010">
    <property type="entry name" value="C-N_Hydrolase"/>
</dbReference>
<sequence length="258" mass="29885">MKIACIQMDIAFGEPEKNRDKVIKFTEEAAHSKADVIVFPEMWNIGYALDQMDQLADRNGEKTKQLLIKLAKNYQVNIIGGSVATKKGNQFYNTMYGVNRKGEIVSDYDKVHLFQLMDEHLYLEKGQSLNIFEMDNICCGGVICYDIRFPEWIRTHCIKGTKIIFVVAQWPKKRIDHWQLLLRARAIENQCFVVAVNRVGIDPNNEFNGHSMVISPWGKLLMGNETKEGVFYTNLEIEEVDLIRQSIPVFQDRRKDLY</sequence>
<dbReference type="Pfam" id="PF00795">
    <property type="entry name" value="CN_hydrolase"/>
    <property type="match status" value="1"/>
</dbReference>
<dbReference type="PANTHER" id="PTHR23088">
    <property type="entry name" value="NITRILASE-RELATED"/>
    <property type="match status" value="1"/>
</dbReference>
<evidence type="ECO:0000259" key="2">
    <source>
        <dbReference type="PROSITE" id="PS50263"/>
    </source>
</evidence>
<comment type="similarity">
    <text evidence="1">Belongs to the carbon-nitrogen hydrolase superfamily. NIT1/NIT2 family.</text>
</comment>
<dbReference type="InterPro" id="IPR036526">
    <property type="entry name" value="C-N_Hydrolase_sf"/>
</dbReference>
<keyword evidence="4" id="KW-1185">Reference proteome</keyword>
<dbReference type="Proteomes" id="UP000189761">
    <property type="component" value="Unassembled WGS sequence"/>
</dbReference>
<dbReference type="PANTHER" id="PTHR23088:SF27">
    <property type="entry name" value="DEAMINATED GLUTATHIONE AMIDASE"/>
    <property type="match status" value="1"/>
</dbReference>
<proteinExistence type="inferred from homology"/>
<dbReference type="GO" id="GO:0016787">
    <property type="term" value="F:hydrolase activity"/>
    <property type="evidence" value="ECO:0007669"/>
    <property type="project" value="UniProtKB-KW"/>
</dbReference>
<reference evidence="3 4" key="1">
    <citation type="submission" date="2017-01" db="EMBL/GenBank/DDBJ databases">
        <title>Draft genome sequence of Bacillus oleronius.</title>
        <authorList>
            <person name="Allam M."/>
        </authorList>
    </citation>
    <scope>NUCLEOTIDE SEQUENCE [LARGE SCALE GENOMIC DNA]</scope>
    <source>
        <strain evidence="3 4">DSM 9356</strain>
    </source>
</reference>
<dbReference type="AlphaFoldDB" id="A0A8E2I8A9"/>
<comment type="caution">
    <text evidence="3">The sequence shown here is derived from an EMBL/GenBank/DDBJ whole genome shotgun (WGS) entry which is preliminary data.</text>
</comment>
<feature type="domain" description="CN hydrolase" evidence="2">
    <location>
        <begin position="1"/>
        <end position="242"/>
    </location>
</feature>
<evidence type="ECO:0000313" key="4">
    <source>
        <dbReference type="Proteomes" id="UP000189761"/>
    </source>
</evidence>